<dbReference type="PIRSF" id="PIRSF018266">
    <property type="entry name" value="FecR"/>
    <property type="match status" value="1"/>
</dbReference>
<dbReference type="EMBL" id="BMLS01000003">
    <property type="protein sequence ID" value="GGO70625.1"/>
    <property type="molecule type" value="Genomic_DNA"/>
</dbReference>
<evidence type="ECO:0000259" key="3">
    <source>
        <dbReference type="Pfam" id="PF16344"/>
    </source>
</evidence>
<dbReference type="Gene3D" id="2.60.120.1440">
    <property type="match status" value="1"/>
</dbReference>
<evidence type="ECO:0000313" key="4">
    <source>
        <dbReference type="EMBL" id="GGO70625.1"/>
    </source>
</evidence>
<accession>A0A917YYW3</accession>
<evidence type="ECO:0000313" key="5">
    <source>
        <dbReference type="Proteomes" id="UP000606935"/>
    </source>
</evidence>
<keyword evidence="5" id="KW-1185">Reference proteome</keyword>
<dbReference type="AlphaFoldDB" id="A0A917YYW3"/>
<reference evidence="4" key="1">
    <citation type="journal article" date="2014" name="Int. J. Syst. Evol. Microbiol.">
        <title>Complete genome sequence of Corynebacterium casei LMG S-19264T (=DSM 44701T), isolated from a smear-ripened cheese.</title>
        <authorList>
            <consortium name="US DOE Joint Genome Institute (JGI-PGF)"/>
            <person name="Walter F."/>
            <person name="Albersmeier A."/>
            <person name="Kalinowski J."/>
            <person name="Ruckert C."/>
        </authorList>
    </citation>
    <scope>NUCLEOTIDE SEQUENCE</scope>
    <source>
        <strain evidence="4">CGMCC 1.7086</strain>
    </source>
</reference>
<sequence>MSKVIQYHKPDDVLEQASQWLAKLDRGLSRTEQQAFVDFMQHPQARITLEELAQLWDKMDVLAKLAELMPPTAAAARSRRIGWTLPLSLAASLLVMVSTFMLFQPPQPLPVAAAQQTIHVYQTEVGEYRRIVLLDGTEVALNSDSRLRVSFTAKVRQIYLERGEAFFDVAHEPARPFNVWANDRLFQAVGTAFSVQVDALKVALIVQEGIVSVNKAVTSQGLPAEELVPGGQLMQAGTRGEYRPMQDNTAPIVAKELEKRLSWRQGNIIFTGDRLEDAIAEVSRHTLVQFEFIDEQARNVQVAGRFKLGDLDGLLVALQDNFNIHYQRIGDDRILLSARSW</sequence>
<reference evidence="4" key="2">
    <citation type="submission" date="2020-09" db="EMBL/GenBank/DDBJ databases">
        <authorList>
            <person name="Sun Q."/>
            <person name="Zhou Y."/>
        </authorList>
    </citation>
    <scope>NUCLEOTIDE SEQUENCE</scope>
    <source>
        <strain evidence="4">CGMCC 1.7086</strain>
    </source>
</reference>
<dbReference type="InterPro" id="IPR006860">
    <property type="entry name" value="FecR"/>
</dbReference>
<protein>
    <submittedName>
        <fullName evidence="4">Sensor</fullName>
    </submittedName>
</protein>
<feature type="transmembrane region" description="Helical" evidence="1">
    <location>
        <begin position="83"/>
        <end position="103"/>
    </location>
</feature>
<dbReference type="Gene3D" id="3.55.50.30">
    <property type="match status" value="1"/>
</dbReference>
<dbReference type="Proteomes" id="UP000606935">
    <property type="component" value="Unassembled WGS sequence"/>
</dbReference>
<name>A0A917YYW3_9ALTE</name>
<organism evidence="4 5">
    <name type="scientific">Bowmanella pacifica</name>
    <dbReference type="NCBI Taxonomy" id="502051"/>
    <lineage>
        <taxon>Bacteria</taxon>
        <taxon>Pseudomonadati</taxon>
        <taxon>Pseudomonadota</taxon>
        <taxon>Gammaproteobacteria</taxon>
        <taxon>Alteromonadales</taxon>
        <taxon>Alteromonadaceae</taxon>
        <taxon>Bowmanella</taxon>
    </lineage>
</organism>
<dbReference type="Pfam" id="PF04773">
    <property type="entry name" value="FecR"/>
    <property type="match status" value="1"/>
</dbReference>
<keyword evidence="1" id="KW-0812">Transmembrane</keyword>
<dbReference type="InterPro" id="IPR012373">
    <property type="entry name" value="Ferrdict_sens_TM"/>
</dbReference>
<keyword evidence="1" id="KW-0472">Membrane</keyword>
<dbReference type="InterPro" id="IPR032508">
    <property type="entry name" value="FecR_C"/>
</dbReference>
<dbReference type="PANTHER" id="PTHR30273:SF2">
    <property type="entry name" value="PROTEIN FECR"/>
    <property type="match status" value="1"/>
</dbReference>
<dbReference type="RefSeq" id="WP_188695364.1">
    <property type="nucleotide sequence ID" value="NZ_BMLS01000003.1"/>
</dbReference>
<comment type="caution">
    <text evidence="4">The sequence shown here is derived from an EMBL/GenBank/DDBJ whole genome shotgun (WGS) entry which is preliminary data.</text>
</comment>
<feature type="domain" description="Protein FecR C-terminal" evidence="3">
    <location>
        <begin position="268"/>
        <end position="335"/>
    </location>
</feature>
<dbReference type="PANTHER" id="PTHR30273">
    <property type="entry name" value="PERIPLASMIC SIGNAL SENSOR AND SIGMA FACTOR ACTIVATOR FECR-RELATED"/>
    <property type="match status" value="1"/>
</dbReference>
<keyword evidence="1" id="KW-1133">Transmembrane helix</keyword>
<dbReference type="GO" id="GO:0016989">
    <property type="term" value="F:sigma factor antagonist activity"/>
    <property type="evidence" value="ECO:0007669"/>
    <property type="project" value="TreeGrafter"/>
</dbReference>
<dbReference type="Pfam" id="PF16344">
    <property type="entry name" value="FecR_C"/>
    <property type="match status" value="1"/>
</dbReference>
<feature type="domain" description="FecR protein" evidence="2">
    <location>
        <begin position="120"/>
        <end position="211"/>
    </location>
</feature>
<evidence type="ECO:0000259" key="2">
    <source>
        <dbReference type="Pfam" id="PF04773"/>
    </source>
</evidence>
<evidence type="ECO:0000256" key="1">
    <source>
        <dbReference type="SAM" id="Phobius"/>
    </source>
</evidence>
<proteinExistence type="predicted"/>
<gene>
    <name evidence="4" type="ORF">GCM10010982_24580</name>
</gene>